<dbReference type="OrthoDB" id="4851575at2759"/>
<evidence type="ECO:0000313" key="5">
    <source>
        <dbReference type="EMBL" id="KAF6823636.1"/>
    </source>
</evidence>
<feature type="compositionally biased region" description="Basic and acidic residues" evidence="4">
    <location>
        <begin position="1068"/>
        <end position="1094"/>
    </location>
</feature>
<proteinExistence type="predicted"/>
<dbReference type="EMBL" id="WIGM01000495">
    <property type="protein sequence ID" value="KAF6823636.1"/>
    <property type="molecule type" value="Genomic_DNA"/>
</dbReference>
<keyword evidence="2 3" id="KW-0040">ANK repeat</keyword>
<dbReference type="Gene3D" id="1.25.40.20">
    <property type="entry name" value="Ankyrin repeat-containing domain"/>
    <property type="match status" value="5"/>
</dbReference>
<evidence type="ECO:0000256" key="1">
    <source>
        <dbReference type="ARBA" id="ARBA00022737"/>
    </source>
</evidence>
<feature type="non-terminal residue" evidence="5">
    <location>
        <position position="1611"/>
    </location>
</feature>
<dbReference type="SUPFAM" id="SSF48403">
    <property type="entry name" value="Ankyrin repeat"/>
    <property type="match status" value="5"/>
</dbReference>
<keyword evidence="6" id="KW-1185">Reference proteome</keyword>
<dbReference type="PROSITE" id="PS50088">
    <property type="entry name" value="ANK_REPEAT"/>
    <property type="match status" value="4"/>
</dbReference>
<evidence type="ECO:0000256" key="4">
    <source>
        <dbReference type="SAM" id="MobiDB-lite"/>
    </source>
</evidence>
<evidence type="ECO:0000256" key="2">
    <source>
        <dbReference type="ARBA" id="ARBA00023043"/>
    </source>
</evidence>
<reference evidence="5" key="1">
    <citation type="journal article" date="2020" name="Phytopathology">
        <title>Genome Sequence Resources of Colletotrichum truncatum, C. plurivorum, C. musicola, and C. sojae: Four Species Pathogenic to Soybean (Glycine max).</title>
        <authorList>
            <person name="Rogerio F."/>
            <person name="Boufleur T.R."/>
            <person name="Ciampi-Guillardi M."/>
            <person name="Sukno S.A."/>
            <person name="Thon M.R."/>
            <person name="Massola Junior N.S."/>
            <person name="Baroncelli R."/>
        </authorList>
    </citation>
    <scope>NUCLEOTIDE SEQUENCE</scope>
    <source>
        <strain evidence="5">LFN0074</strain>
    </source>
</reference>
<dbReference type="PANTHER" id="PTHR24198:SF165">
    <property type="entry name" value="ANKYRIN REPEAT-CONTAINING PROTEIN-RELATED"/>
    <property type="match status" value="1"/>
</dbReference>
<dbReference type="PROSITE" id="PS50297">
    <property type="entry name" value="ANK_REP_REGION"/>
    <property type="match status" value="3"/>
</dbReference>
<sequence length="1611" mass="177522">DEEGYTALIHAARGNHRNILVLLLEAGANPFVKKSPNTLVCEDYWISPEITAYDFACLEGHDDIAVVFLPYFKTAKQITWAFGQAVEHRRHAVVQNILETGRVDVDANIFNYENSAALFMACETRDPRMIKLLLDAGADARRLKGIPGIYEAAEGVGLSPLHVLASAHCYRGPKATLEATIECFELLLGAGADVNQRGFDEVTPLLDAIDAVAVRMLLDAGAEPNAANRHGETLLHTSDDADIIQLLLEDAKADATLSTLHKDLTPLLSALSKDNTGKANLLLRHGAGAREVDRQGNGAFHYLVGMRNNRSPDLSEQRKLLVAGLLQAGADPNLRNRKGETPLHGFARPTGAFASRTNAFDDDILATLTRAGASLEEKDDMGQVPLYKLILECSGWNRYDECVELCEKMAPPGGLGDVTDAEGRNLLLGYTFAQGNDVRFVRYLVERGVDPAQTDKYGNNLWHGALPFYCRVSFGSTTHQPTLFEEFIKMGVRPDQPNRAGRTALHVVSSLLPGPIHYLQCKKQRVPSGEATVFNYVLGLVENVDHPDEQGITALHIASTFSEWQTKRLLEAGANAHRATHEGLTALHLAARSRKPNVVGILLDHLRASSTADEVASVVNAKDTLGRTALYYACAAGRAATVRLLVEAGAEVRTGAFEGSPWHGCARFEREDEKEDSDMNYLPRRNRSDRGPDSGGVTIEDDTPPRQPTEMGTWATAKLPLGRLDEVLEELERAGRGRVELIDEAITSAARSGFNYTVASLLVTRASLGFPEPYKTDDSTAAACVERVRENRTGDGEELKTKPGLAYAKEQRDAYRAEGLARRRHPELRKEALLNTDCLKVDGRGETLINRLIFDGNAADLASVLTRDRASKFDDADWCQQHENKMYKTLQPLLFDACDCDEPNVDVLRVLVETVGVDVNCRHRADSGLFGRSQSADANGGGILHALVRSQRWWHASQALPYLVRMGADMEIKDNEGLTALGAAFESLGTIVFDRRVVEALLELGADPNAADAKGRSCLASVVEDLEVVRLLVRHGAVVTQSALVSAIDGGNCETLEALLADGTDPNMQEKTEEERRREEAHKPKNPFEAHTEEDLTVPEMYPLHYVAHRFSPEKTDEAGREACERMARILLDHGADPEAAYEKSTVIHEILRLNRFPRLFLELPSLNLEARDAAGRTLLLRLCSGGQHVIRFRNQRDSSVSAAPDPELRPVMELIRRGADIRARDDAGNTALHHFLDVSTSKHQPHFDRDAFDDVVAKAPELVNQARADGSTPLQLALSRLHTRNGMFLELAEALLDAGADPLARSRFGNTPLHEILAGSWEVSEDGVVAGLRRKLFDRLIAAGADINERNSDGETPIFSFIRGGERLPVEQPKKPRDWIRGRRDSNPTPIVEDASEWFERPLFEFWEQTGVDWTVVNDSKESLLHVIAADKLAVHNGGWVRNRKRFEYLMSKGLDELAEDGRHRTAVDIASALDNNIVLGLFEKKKPGPLPKVGKFILKPWFRTLDIFISKRAIQRHEIGLEWGICPFRGVIYEGHLPEGRQLARPPLGGEDAQALEPELGVVDLLAVPGRDAVVGGDVEAREGFGQPLREALEGLEGVHVDEQVFQVC</sequence>
<name>A0A8H6N8T1_9PEZI</name>
<dbReference type="Proteomes" id="UP000639643">
    <property type="component" value="Unassembled WGS sequence"/>
</dbReference>
<dbReference type="Pfam" id="PF00023">
    <property type="entry name" value="Ank"/>
    <property type="match status" value="1"/>
</dbReference>
<keyword evidence="1" id="KW-0677">Repeat</keyword>
<feature type="region of interest" description="Disordered" evidence="4">
    <location>
        <begin position="1062"/>
        <end position="1094"/>
    </location>
</feature>
<protein>
    <submittedName>
        <fullName evidence="5">Ankyrin repeat-containing protein</fullName>
    </submittedName>
</protein>
<dbReference type="InterPro" id="IPR036770">
    <property type="entry name" value="Ankyrin_rpt-contain_sf"/>
</dbReference>
<evidence type="ECO:0000256" key="3">
    <source>
        <dbReference type="PROSITE-ProRule" id="PRU00023"/>
    </source>
</evidence>
<feature type="repeat" description="ANK" evidence="3">
    <location>
        <begin position="3"/>
        <end position="35"/>
    </location>
</feature>
<evidence type="ECO:0000313" key="6">
    <source>
        <dbReference type="Proteomes" id="UP000639643"/>
    </source>
</evidence>
<feature type="repeat" description="ANK" evidence="3">
    <location>
        <begin position="582"/>
        <end position="614"/>
    </location>
</feature>
<accession>A0A8H6N8T1</accession>
<dbReference type="PANTHER" id="PTHR24198">
    <property type="entry name" value="ANKYRIN REPEAT AND PROTEIN KINASE DOMAIN-CONTAINING PROTEIN"/>
    <property type="match status" value="1"/>
</dbReference>
<feature type="repeat" description="ANK" evidence="3">
    <location>
        <begin position="625"/>
        <end position="652"/>
    </location>
</feature>
<dbReference type="SMART" id="SM00248">
    <property type="entry name" value="ANK"/>
    <property type="match status" value="18"/>
</dbReference>
<dbReference type="Pfam" id="PF12796">
    <property type="entry name" value="Ank_2"/>
    <property type="match status" value="1"/>
</dbReference>
<feature type="region of interest" description="Disordered" evidence="4">
    <location>
        <begin position="669"/>
        <end position="711"/>
    </location>
</feature>
<feature type="repeat" description="ANK" evidence="3">
    <location>
        <begin position="1270"/>
        <end position="1308"/>
    </location>
</feature>
<gene>
    <name evidence="5" type="ORF">CMUS01_10607</name>
</gene>
<dbReference type="InterPro" id="IPR002110">
    <property type="entry name" value="Ankyrin_rpt"/>
</dbReference>
<organism evidence="5 6">
    <name type="scientific">Colletotrichum musicola</name>
    <dbReference type="NCBI Taxonomy" id="2175873"/>
    <lineage>
        <taxon>Eukaryota</taxon>
        <taxon>Fungi</taxon>
        <taxon>Dikarya</taxon>
        <taxon>Ascomycota</taxon>
        <taxon>Pezizomycotina</taxon>
        <taxon>Sordariomycetes</taxon>
        <taxon>Hypocreomycetidae</taxon>
        <taxon>Glomerellales</taxon>
        <taxon>Glomerellaceae</taxon>
        <taxon>Colletotrichum</taxon>
        <taxon>Colletotrichum orchidearum species complex</taxon>
    </lineage>
</organism>
<comment type="caution">
    <text evidence="5">The sequence shown here is derived from an EMBL/GenBank/DDBJ whole genome shotgun (WGS) entry which is preliminary data.</text>
</comment>